<dbReference type="FunCoup" id="F6YG66">
    <property type="interactions" value="477"/>
</dbReference>
<feature type="compositionally biased region" description="Gly residues" evidence="7">
    <location>
        <begin position="20"/>
        <end position="29"/>
    </location>
</feature>
<dbReference type="FunFam" id="1.10.220.10:FF:000002">
    <property type="entry name" value="Annexin"/>
    <property type="match status" value="1"/>
</dbReference>
<dbReference type="PROSITE" id="PS51897">
    <property type="entry name" value="ANNEXIN_2"/>
    <property type="match status" value="4"/>
</dbReference>
<dbReference type="InterPro" id="IPR018502">
    <property type="entry name" value="Annexin_repeat"/>
</dbReference>
<dbReference type="GO" id="GO:0001786">
    <property type="term" value="F:phosphatidylserine binding"/>
    <property type="evidence" value="ECO:0000318"/>
    <property type="project" value="GO_Central"/>
</dbReference>
<evidence type="ECO:0000313" key="9">
    <source>
        <dbReference type="Proteomes" id="UP000008144"/>
    </source>
</evidence>
<dbReference type="SMART" id="SM00335">
    <property type="entry name" value="ANX"/>
    <property type="match status" value="4"/>
</dbReference>
<comment type="domain">
    <text evidence="6">A pair of annexin repeats may form one binding site for calcium and phospholipid.</text>
</comment>
<dbReference type="STRING" id="7719.ENSCINP00000008762"/>
<evidence type="ECO:0000256" key="4">
    <source>
        <dbReference type="ARBA" id="ARBA00023216"/>
    </source>
</evidence>
<evidence type="ECO:0000256" key="1">
    <source>
        <dbReference type="ARBA" id="ARBA00007831"/>
    </source>
</evidence>
<feature type="compositionally biased region" description="Low complexity" evidence="7">
    <location>
        <begin position="101"/>
        <end position="123"/>
    </location>
</feature>
<keyword evidence="3 6" id="KW-0106">Calcium</keyword>
<dbReference type="InterPro" id="IPR001464">
    <property type="entry name" value="Annexin"/>
</dbReference>
<dbReference type="InterPro" id="IPR037104">
    <property type="entry name" value="Annexin_sf"/>
</dbReference>
<dbReference type="GO" id="GO:0005509">
    <property type="term" value="F:calcium ion binding"/>
    <property type="evidence" value="ECO:0007669"/>
    <property type="project" value="InterPro"/>
</dbReference>
<dbReference type="PANTHER" id="PTHR10502">
    <property type="entry name" value="ANNEXIN"/>
    <property type="match status" value="1"/>
</dbReference>
<evidence type="ECO:0000313" key="8">
    <source>
        <dbReference type="Ensembl" id="ENSCINP00000008762.3"/>
    </source>
</evidence>
<keyword evidence="5 6" id="KW-0111">Calcium/phospholipid-binding</keyword>
<protein>
    <recommendedName>
        <fullName evidence="6">Annexin</fullName>
    </recommendedName>
</protein>
<organism evidence="8 9">
    <name type="scientific">Ciona intestinalis</name>
    <name type="common">Transparent sea squirt</name>
    <name type="synonym">Ascidia intestinalis</name>
    <dbReference type="NCBI Taxonomy" id="7719"/>
    <lineage>
        <taxon>Eukaryota</taxon>
        <taxon>Metazoa</taxon>
        <taxon>Chordata</taxon>
        <taxon>Tunicata</taxon>
        <taxon>Ascidiacea</taxon>
        <taxon>Phlebobranchia</taxon>
        <taxon>Cionidae</taxon>
        <taxon>Ciona</taxon>
    </lineage>
</organism>
<evidence type="ECO:0000256" key="7">
    <source>
        <dbReference type="SAM" id="MobiDB-lite"/>
    </source>
</evidence>
<dbReference type="PRINTS" id="PR01871">
    <property type="entry name" value="ANNEXINVII"/>
</dbReference>
<dbReference type="GeneTree" id="ENSGT00940000165077"/>
<dbReference type="KEGG" id="cin:100182180"/>
<dbReference type="PANTHER" id="PTHR10502:SF102">
    <property type="entry name" value="ANNEXIN B11"/>
    <property type="match status" value="1"/>
</dbReference>
<dbReference type="FunFam" id="1.10.220.10:FF:000001">
    <property type="entry name" value="Annexin"/>
    <property type="match status" value="1"/>
</dbReference>
<dbReference type="GO" id="GO:0005634">
    <property type="term" value="C:nucleus"/>
    <property type="evidence" value="ECO:0000318"/>
    <property type="project" value="GO_Central"/>
</dbReference>
<dbReference type="FunFam" id="1.10.220.10:FF:000004">
    <property type="entry name" value="Annexin"/>
    <property type="match status" value="1"/>
</dbReference>
<evidence type="ECO:0000256" key="2">
    <source>
        <dbReference type="ARBA" id="ARBA00022737"/>
    </source>
</evidence>
<dbReference type="InParanoid" id="F6YG66"/>
<proteinExistence type="inferred from homology"/>
<keyword evidence="4 6" id="KW-0041">Annexin</keyword>
<dbReference type="HOGENOM" id="CLU_025300_6_1_1"/>
<feature type="compositionally biased region" description="Low complexity" evidence="7">
    <location>
        <begin position="155"/>
        <end position="205"/>
    </location>
</feature>
<reference evidence="8" key="4">
    <citation type="submission" date="2025-09" db="UniProtKB">
        <authorList>
            <consortium name="Ensembl"/>
        </authorList>
    </citation>
    <scope>IDENTIFICATION</scope>
</reference>
<accession>A0A1W2W0Z3</accession>
<feature type="compositionally biased region" description="Low complexity" evidence="7">
    <location>
        <begin position="46"/>
        <end position="81"/>
    </location>
</feature>
<dbReference type="InterPro" id="IPR018252">
    <property type="entry name" value="Annexin_repeat_CS"/>
</dbReference>
<dbReference type="Pfam" id="PF00191">
    <property type="entry name" value="Annexin"/>
    <property type="match status" value="4"/>
</dbReference>
<comment type="similarity">
    <text evidence="1 6">Belongs to the annexin family.</text>
</comment>
<feature type="compositionally biased region" description="Gly residues" evidence="7">
    <location>
        <begin position="82"/>
        <end position="99"/>
    </location>
</feature>
<gene>
    <name evidence="8" type="primary">LOC100182180</name>
</gene>
<dbReference type="PRINTS" id="PR00196">
    <property type="entry name" value="ANNEXIN"/>
</dbReference>
<evidence type="ECO:0000256" key="3">
    <source>
        <dbReference type="ARBA" id="ARBA00022837"/>
    </source>
</evidence>
<keyword evidence="2 6" id="KW-0677">Repeat</keyword>
<keyword evidence="9" id="KW-1185">Reference proteome</keyword>
<dbReference type="AlphaFoldDB" id="F6YG66"/>
<feature type="compositionally biased region" description="Gly residues" evidence="7">
    <location>
        <begin position="124"/>
        <end position="139"/>
    </location>
</feature>
<dbReference type="GeneID" id="100182180"/>
<reference evidence="8" key="2">
    <citation type="journal article" date="2008" name="Genome Biol.">
        <title>Improved genome assembly and evidence-based global gene model set for the chordate Ciona intestinalis: new insight into intron and operon populations.</title>
        <authorList>
            <person name="Satou Y."/>
            <person name="Mineta K."/>
            <person name="Ogasawara M."/>
            <person name="Sasakura Y."/>
            <person name="Shoguchi E."/>
            <person name="Ueno K."/>
            <person name="Yamada L."/>
            <person name="Matsumoto J."/>
            <person name="Wasserscheid J."/>
            <person name="Dewar K."/>
            <person name="Wiley G.B."/>
            <person name="Macmil S.L."/>
            <person name="Roe B.A."/>
            <person name="Zeller R.W."/>
            <person name="Hastings K.E."/>
            <person name="Lemaire P."/>
            <person name="Lindquist E."/>
            <person name="Endo T."/>
            <person name="Hotta K."/>
            <person name="Inaba K."/>
        </authorList>
    </citation>
    <scope>NUCLEOTIDE SEQUENCE [LARGE SCALE GENOMIC DNA]</scope>
    <source>
        <strain evidence="8">wild type</strain>
    </source>
</reference>
<reference evidence="9" key="1">
    <citation type="journal article" date="2002" name="Science">
        <title>The draft genome of Ciona intestinalis: insights into chordate and vertebrate origins.</title>
        <authorList>
            <person name="Dehal P."/>
            <person name="Satou Y."/>
            <person name="Campbell R.K."/>
            <person name="Chapman J."/>
            <person name="Degnan B."/>
            <person name="De Tomaso A."/>
            <person name="Davidson B."/>
            <person name="Di Gregorio A."/>
            <person name="Gelpke M."/>
            <person name="Goodstein D.M."/>
            <person name="Harafuji N."/>
            <person name="Hastings K.E."/>
            <person name="Ho I."/>
            <person name="Hotta K."/>
            <person name="Huang W."/>
            <person name="Kawashima T."/>
            <person name="Lemaire P."/>
            <person name="Martinez D."/>
            <person name="Meinertzhagen I.A."/>
            <person name="Necula S."/>
            <person name="Nonaka M."/>
            <person name="Putnam N."/>
            <person name="Rash S."/>
            <person name="Saiga H."/>
            <person name="Satake M."/>
            <person name="Terry A."/>
            <person name="Yamada L."/>
            <person name="Wang H.G."/>
            <person name="Awazu S."/>
            <person name="Azumi K."/>
            <person name="Boore J."/>
            <person name="Branno M."/>
            <person name="Chin-Bow S."/>
            <person name="DeSantis R."/>
            <person name="Doyle S."/>
            <person name="Francino P."/>
            <person name="Keys D.N."/>
            <person name="Haga S."/>
            <person name="Hayashi H."/>
            <person name="Hino K."/>
            <person name="Imai K.S."/>
            <person name="Inaba K."/>
            <person name="Kano S."/>
            <person name="Kobayashi K."/>
            <person name="Kobayashi M."/>
            <person name="Lee B.I."/>
            <person name="Makabe K.W."/>
            <person name="Manohar C."/>
            <person name="Matassi G."/>
            <person name="Medina M."/>
            <person name="Mochizuki Y."/>
            <person name="Mount S."/>
            <person name="Morishita T."/>
            <person name="Miura S."/>
            <person name="Nakayama A."/>
            <person name="Nishizaka S."/>
            <person name="Nomoto H."/>
            <person name="Ohta F."/>
            <person name="Oishi K."/>
            <person name="Rigoutsos I."/>
            <person name="Sano M."/>
            <person name="Sasaki A."/>
            <person name="Sasakura Y."/>
            <person name="Shoguchi E."/>
            <person name="Shin-i T."/>
            <person name="Spagnuolo A."/>
            <person name="Stainier D."/>
            <person name="Suzuki M.M."/>
            <person name="Tassy O."/>
            <person name="Takatori N."/>
            <person name="Tokuoka M."/>
            <person name="Yagi K."/>
            <person name="Yoshizaki F."/>
            <person name="Wada S."/>
            <person name="Zhang C."/>
            <person name="Hyatt P.D."/>
            <person name="Larimer F."/>
            <person name="Detter C."/>
            <person name="Doggett N."/>
            <person name="Glavina T."/>
            <person name="Hawkins T."/>
            <person name="Richardson P."/>
            <person name="Lucas S."/>
            <person name="Kohara Y."/>
            <person name="Levine M."/>
            <person name="Satoh N."/>
            <person name="Rokhsar D.S."/>
        </authorList>
    </citation>
    <scope>NUCLEOTIDE SEQUENCE [LARGE SCALE GENOMIC DNA]</scope>
</reference>
<reference evidence="8" key="3">
    <citation type="submission" date="2025-08" db="UniProtKB">
        <authorList>
            <consortium name="Ensembl"/>
        </authorList>
    </citation>
    <scope>IDENTIFICATION</scope>
</reference>
<dbReference type="GO" id="GO:0005544">
    <property type="term" value="F:calcium-dependent phospholipid binding"/>
    <property type="evidence" value="ECO:0000318"/>
    <property type="project" value="GO_Central"/>
</dbReference>
<name>F6YG66_CIOIN</name>
<evidence type="ECO:0000256" key="5">
    <source>
        <dbReference type="ARBA" id="ARBA00023302"/>
    </source>
</evidence>
<dbReference type="Proteomes" id="UP000008144">
    <property type="component" value="Chromosome 9"/>
</dbReference>
<sequence>MSYGYPPAGQGQGYPPQQGGYPGGQGGYPGQAPGAYPPTGAPGGYPPSTGAPGGYPPASGAPGGYPPAAGAPGYPPQQGGYPPQGGYPGGPPAAGGIGFEGLAAQAGGPPQHPAQNYGQPGAMPYGGGAPPQAPYGGGYPQTSAPAPGYQTQPNYGAPPAQQPYGAPPQQGYGAPPASSYPSAPMPGSNQLYGQPPAQQAYGQPPHTQAAYSGSQYGKPDKMAQQLSSGMAAMTIKTHGTVTPYPNFNPEHDAQVLRKAMKGLGTDEKAIIEVIGKRTNKQRQEIKIKYKQSYGRDLVKDFKSEVSGNFEDVLCGLMMTPREYDAYCLRKAVSGVGTTESTLVEILVSRTNQEIKEIQAKYKELYKENLEKRLVSETSGHFKKLLVSLNNACRDETSHVDHNKAREDANKLYQAGEKKWGTDESTFNMIMASRSMAQLRATFEEYYKIANRDIIKSVKGEFSGDVEDGMVAVIEVARNPAAYFARRLHESMKGAGTKDHILIRVVVSRSEVDMVEIKRDFQAMYKIPLAKYIGDDTGGDYKKILLTIVGH</sequence>
<feature type="region of interest" description="Disordered" evidence="7">
    <location>
        <begin position="1"/>
        <end position="227"/>
    </location>
</feature>
<dbReference type="FunFam" id="1.10.220.10:FF:000003">
    <property type="entry name" value="Annexin"/>
    <property type="match status" value="1"/>
</dbReference>
<dbReference type="RefSeq" id="XP_002120762.1">
    <property type="nucleotide sequence ID" value="XM_002120726.4"/>
</dbReference>
<dbReference type="SUPFAM" id="SSF47874">
    <property type="entry name" value="Annexin"/>
    <property type="match status" value="1"/>
</dbReference>
<dbReference type="GO" id="GO:0012506">
    <property type="term" value="C:vesicle membrane"/>
    <property type="evidence" value="ECO:0000318"/>
    <property type="project" value="GO_Central"/>
</dbReference>
<dbReference type="Ensembl" id="ENSCINT00000008762.3">
    <property type="protein sequence ID" value="ENSCINP00000008762.3"/>
    <property type="gene ID" value="ENSCING00000004236.3"/>
</dbReference>
<dbReference type="OrthoDB" id="37886at2759"/>
<dbReference type="GO" id="GO:0005737">
    <property type="term" value="C:cytoplasm"/>
    <property type="evidence" value="ECO:0000318"/>
    <property type="project" value="GO_Central"/>
</dbReference>
<feature type="compositionally biased region" description="Low complexity" evidence="7">
    <location>
        <begin position="1"/>
        <end position="19"/>
    </location>
</feature>
<dbReference type="EMBL" id="EAAA01002898">
    <property type="status" value="NOT_ANNOTATED_CDS"/>
    <property type="molecule type" value="Genomic_DNA"/>
</dbReference>
<dbReference type="OMA" id="FNMIMAS"/>
<accession>F6YG66</accession>
<dbReference type="Gene3D" id="1.10.220.10">
    <property type="entry name" value="Annexin"/>
    <property type="match status" value="4"/>
</dbReference>
<dbReference type="PROSITE" id="PS00223">
    <property type="entry name" value="ANNEXIN_1"/>
    <property type="match status" value="3"/>
</dbReference>
<dbReference type="GO" id="GO:0005886">
    <property type="term" value="C:plasma membrane"/>
    <property type="evidence" value="ECO:0000318"/>
    <property type="project" value="GO_Central"/>
</dbReference>
<evidence type="ECO:0000256" key="6">
    <source>
        <dbReference type="RuleBase" id="RU003540"/>
    </source>
</evidence>